<dbReference type="AlphaFoldDB" id="A0A9D4HX39"/>
<dbReference type="Proteomes" id="UP000828390">
    <property type="component" value="Unassembled WGS sequence"/>
</dbReference>
<organism evidence="1 2">
    <name type="scientific">Dreissena polymorpha</name>
    <name type="common">Zebra mussel</name>
    <name type="synonym">Mytilus polymorpha</name>
    <dbReference type="NCBI Taxonomy" id="45954"/>
    <lineage>
        <taxon>Eukaryota</taxon>
        <taxon>Metazoa</taxon>
        <taxon>Spiralia</taxon>
        <taxon>Lophotrochozoa</taxon>
        <taxon>Mollusca</taxon>
        <taxon>Bivalvia</taxon>
        <taxon>Autobranchia</taxon>
        <taxon>Heteroconchia</taxon>
        <taxon>Euheterodonta</taxon>
        <taxon>Imparidentia</taxon>
        <taxon>Neoheterodontei</taxon>
        <taxon>Myida</taxon>
        <taxon>Dreissenoidea</taxon>
        <taxon>Dreissenidae</taxon>
        <taxon>Dreissena</taxon>
    </lineage>
</organism>
<sequence>MTEIISVDAVHLLGDGKCKAVTENNSADERHLMGESKAVTGIRGEKGNLSECEERLGRHHHVLY</sequence>
<dbReference type="EMBL" id="JAIWYP010000011">
    <property type="protein sequence ID" value="KAH3736104.1"/>
    <property type="molecule type" value="Genomic_DNA"/>
</dbReference>
<accession>A0A9D4HX39</accession>
<comment type="caution">
    <text evidence="1">The sequence shown here is derived from an EMBL/GenBank/DDBJ whole genome shotgun (WGS) entry which is preliminary data.</text>
</comment>
<gene>
    <name evidence="1" type="ORF">DPMN_042665</name>
</gene>
<name>A0A9D4HX39_DREPO</name>
<protein>
    <submittedName>
        <fullName evidence="1">Uncharacterized protein</fullName>
    </submittedName>
</protein>
<keyword evidence="2" id="KW-1185">Reference proteome</keyword>
<proteinExistence type="predicted"/>
<evidence type="ECO:0000313" key="1">
    <source>
        <dbReference type="EMBL" id="KAH3736104.1"/>
    </source>
</evidence>
<evidence type="ECO:0000313" key="2">
    <source>
        <dbReference type="Proteomes" id="UP000828390"/>
    </source>
</evidence>
<reference evidence="1" key="2">
    <citation type="submission" date="2020-11" db="EMBL/GenBank/DDBJ databases">
        <authorList>
            <person name="McCartney M.A."/>
            <person name="Auch B."/>
            <person name="Kono T."/>
            <person name="Mallez S."/>
            <person name="Becker A."/>
            <person name="Gohl D.M."/>
            <person name="Silverstein K.A.T."/>
            <person name="Koren S."/>
            <person name="Bechman K.B."/>
            <person name="Herman A."/>
            <person name="Abrahante J.E."/>
            <person name="Garbe J."/>
        </authorList>
    </citation>
    <scope>NUCLEOTIDE SEQUENCE</scope>
    <source>
        <strain evidence="1">Duluth1</strain>
        <tissue evidence="1">Whole animal</tissue>
    </source>
</reference>
<reference evidence="1" key="1">
    <citation type="journal article" date="2019" name="bioRxiv">
        <title>The Genome of the Zebra Mussel, Dreissena polymorpha: A Resource for Invasive Species Research.</title>
        <authorList>
            <person name="McCartney M.A."/>
            <person name="Auch B."/>
            <person name="Kono T."/>
            <person name="Mallez S."/>
            <person name="Zhang Y."/>
            <person name="Obille A."/>
            <person name="Becker A."/>
            <person name="Abrahante J.E."/>
            <person name="Garbe J."/>
            <person name="Badalamenti J.P."/>
            <person name="Herman A."/>
            <person name="Mangelson H."/>
            <person name="Liachko I."/>
            <person name="Sullivan S."/>
            <person name="Sone E.D."/>
            <person name="Koren S."/>
            <person name="Silverstein K.A.T."/>
            <person name="Beckman K.B."/>
            <person name="Gohl D.M."/>
        </authorList>
    </citation>
    <scope>NUCLEOTIDE SEQUENCE</scope>
    <source>
        <strain evidence="1">Duluth1</strain>
        <tissue evidence="1">Whole animal</tissue>
    </source>
</reference>